<dbReference type="Pfam" id="PF00672">
    <property type="entry name" value="HAMP"/>
    <property type="match status" value="1"/>
</dbReference>
<dbReference type="AlphaFoldDB" id="A0A3B0BCH7"/>
<protein>
    <submittedName>
        <fullName evidence="13">Methyl-accepting chemotaxis protein</fullName>
    </submittedName>
</protein>
<dbReference type="GO" id="GO:0005886">
    <property type="term" value="C:plasma membrane"/>
    <property type="evidence" value="ECO:0007669"/>
    <property type="project" value="UniProtKB-SubCell"/>
</dbReference>
<evidence type="ECO:0000259" key="12">
    <source>
        <dbReference type="PROSITE" id="PS50885"/>
    </source>
</evidence>
<dbReference type="SMART" id="SM00283">
    <property type="entry name" value="MA"/>
    <property type="match status" value="1"/>
</dbReference>
<dbReference type="InterPro" id="IPR004089">
    <property type="entry name" value="MCPsignal_dom"/>
</dbReference>
<evidence type="ECO:0000256" key="9">
    <source>
        <dbReference type="PROSITE-ProRule" id="PRU00284"/>
    </source>
</evidence>
<evidence type="ECO:0000256" key="10">
    <source>
        <dbReference type="SAM" id="Phobius"/>
    </source>
</evidence>
<evidence type="ECO:0000256" key="8">
    <source>
        <dbReference type="ARBA" id="ARBA00029447"/>
    </source>
</evidence>
<accession>A0A3B0BCH7</accession>
<dbReference type="SMART" id="SM00304">
    <property type="entry name" value="HAMP"/>
    <property type="match status" value="1"/>
</dbReference>
<dbReference type="Gene3D" id="3.30.450.20">
    <property type="entry name" value="PAS domain"/>
    <property type="match status" value="1"/>
</dbReference>
<comment type="similarity">
    <text evidence="8">Belongs to the methyl-accepting chemotaxis (MCP) protein family.</text>
</comment>
<dbReference type="GO" id="GO:0007165">
    <property type="term" value="P:signal transduction"/>
    <property type="evidence" value="ECO:0007669"/>
    <property type="project" value="UniProtKB-KW"/>
</dbReference>
<evidence type="ECO:0000313" key="14">
    <source>
        <dbReference type="Proteomes" id="UP000282311"/>
    </source>
</evidence>
<keyword evidence="3" id="KW-0145">Chemotaxis</keyword>
<dbReference type="PROSITE" id="PS50885">
    <property type="entry name" value="HAMP"/>
    <property type="match status" value="1"/>
</dbReference>
<evidence type="ECO:0000256" key="4">
    <source>
        <dbReference type="ARBA" id="ARBA00022692"/>
    </source>
</evidence>
<dbReference type="PROSITE" id="PS50111">
    <property type="entry name" value="CHEMOTAXIS_TRANSDUC_2"/>
    <property type="match status" value="1"/>
</dbReference>
<evidence type="ECO:0000256" key="2">
    <source>
        <dbReference type="ARBA" id="ARBA00022475"/>
    </source>
</evidence>
<keyword evidence="5 10" id="KW-1133">Transmembrane helix</keyword>
<feature type="transmembrane region" description="Helical" evidence="10">
    <location>
        <begin position="300"/>
        <end position="323"/>
    </location>
</feature>
<dbReference type="Pfam" id="PF02743">
    <property type="entry name" value="dCache_1"/>
    <property type="match status" value="1"/>
</dbReference>
<keyword evidence="2" id="KW-1003">Cell membrane</keyword>
<dbReference type="SUPFAM" id="SSF58104">
    <property type="entry name" value="Methyl-accepting chemotaxis protein (MCP) signaling domain"/>
    <property type="match status" value="1"/>
</dbReference>
<dbReference type="OrthoDB" id="9760371at2"/>
<keyword evidence="7 9" id="KW-0807">Transducer</keyword>
<organism evidence="13 14">
    <name type="scientific">Paenibacillus ginsengarvi</name>
    <dbReference type="NCBI Taxonomy" id="400777"/>
    <lineage>
        <taxon>Bacteria</taxon>
        <taxon>Bacillati</taxon>
        <taxon>Bacillota</taxon>
        <taxon>Bacilli</taxon>
        <taxon>Bacillales</taxon>
        <taxon>Paenibacillaceae</taxon>
        <taxon>Paenibacillus</taxon>
    </lineage>
</organism>
<evidence type="ECO:0000256" key="7">
    <source>
        <dbReference type="ARBA" id="ARBA00023224"/>
    </source>
</evidence>
<dbReference type="InterPro" id="IPR033479">
    <property type="entry name" value="dCache_1"/>
</dbReference>
<comment type="subcellular location">
    <subcellularLocation>
        <location evidence="1">Cell membrane</location>
        <topology evidence="1">Multi-pass membrane protein</topology>
    </subcellularLocation>
</comment>
<keyword evidence="14" id="KW-1185">Reference proteome</keyword>
<dbReference type="EMBL" id="RBAH01000032">
    <property type="protein sequence ID" value="RKN70149.1"/>
    <property type="molecule type" value="Genomic_DNA"/>
</dbReference>
<dbReference type="InterPro" id="IPR003660">
    <property type="entry name" value="HAMP_dom"/>
</dbReference>
<dbReference type="PANTHER" id="PTHR32089">
    <property type="entry name" value="METHYL-ACCEPTING CHEMOTAXIS PROTEIN MCPB"/>
    <property type="match status" value="1"/>
</dbReference>
<dbReference type="Gene3D" id="1.10.287.950">
    <property type="entry name" value="Methyl-accepting chemotaxis protein"/>
    <property type="match status" value="1"/>
</dbReference>
<feature type="domain" description="HAMP" evidence="12">
    <location>
        <begin position="324"/>
        <end position="377"/>
    </location>
</feature>
<dbReference type="Pfam" id="PF00015">
    <property type="entry name" value="MCPsignal"/>
    <property type="match status" value="1"/>
</dbReference>
<dbReference type="CDD" id="cd06225">
    <property type="entry name" value="HAMP"/>
    <property type="match status" value="1"/>
</dbReference>
<sequence>MNNKYVVLSKLRGAARSVGVKLFLVLVVSIAVIVLGVGIVSYDIAKDAIETKVADNAEQTIVQAGEKIDVLLKQFRGASVQVFGDKELVNQIVKLHDESADAAEKQQAKTKVAESFAGIMRSADGMVGLTTFPLDGKLSSVRVYTDEPWFRQTLDASGSIVWLNTTKAGYIEKKSDAVFGFAQVLKDSMTGAKLAVLLAEINGKVLRDALAGLSMGDTGKIVLLDPANTVNASADEDAIGGTFAVAIPPQSESSAAGGHLRMKDDSGAEQLVVYYRSPVTGWTLVGAVPRSELLKETDRIFAYTALAAALSIVVALLIGLWVIRKIGRPLAALRDTMRQGESGDLTVRVRESGRKDEIGEVGASFNRMMEQLQQLVRATADSAKQVLDTSLELSSASRKTAASALEIASATEQIAGGAASLAQEAERGSDVTGEIEAQMRLVGKAGEEMGLSAKEVRLVSGRGATYMTSLIEKTQTAEAQSRSMLGRVDRLKESAGSIRGIVDVLHQITSRTNILSLNAAIEAARAGAAGRSFAVVAEEICKLADQSRQSLQTVGAMTESIEAEVEETVKALNEAYPIYREQIAAVNEADQIFRGVKEEMDGLDVRLDEVLRSTHTLEQSQRSLSEAMNSVSAARGPIVGRGGGSGVSRERAAWHQRRAGQAGGRSGEHVERAEAFVIPVLGLRAGNPTGMKTR</sequence>
<dbReference type="Proteomes" id="UP000282311">
    <property type="component" value="Unassembled WGS sequence"/>
</dbReference>
<keyword evidence="4 10" id="KW-0812">Transmembrane</keyword>
<feature type="transmembrane region" description="Helical" evidence="10">
    <location>
        <begin position="20"/>
        <end position="42"/>
    </location>
</feature>
<keyword evidence="6 10" id="KW-0472">Membrane</keyword>
<evidence type="ECO:0000256" key="1">
    <source>
        <dbReference type="ARBA" id="ARBA00004651"/>
    </source>
</evidence>
<evidence type="ECO:0000256" key="6">
    <source>
        <dbReference type="ARBA" id="ARBA00023136"/>
    </source>
</evidence>
<evidence type="ECO:0000259" key="11">
    <source>
        <dbReference type="PROSITE" id="PS50111"/>
    </source>
</evidence>
<proteinExistence type="inferred from homology"/>
<dbReference type="GO" id="GO:0006935">
    <property type="term" value="P:chemotaxis"/>
    <property type="evidence" value="ECO:0007669"/>
    <property type="project" value="UniProtKB-KW"/>
</dbReference>
<name>A0A3B0BCH7_9BACL</name>
<evidence type="ECO:0000313" key="13">
    <source>
        <dbReference type="EMBL" id="RKN70149.1"/>
    </source>
</evidence>
<reference evidence="13 14" key="1">
    <citation type="journal article" date="2007" name="Int. J. Syst. Evol. Microbiol.">
        <title>Paenibacillus ginsengarvi sp. nov., isolated from soil from ginseng cultivation.</title>
        <authorList>
            <person name="Yoon M.H."/>
            <person name="Ten L.N."/>
            <person name="Im W.T."/>
        </authorList>
    </citation>
    <scope>NUCLEOTIDE SEQUENCE [LARGE SCALE GENOMIC DNA]</scope>
    <source>
        <strain evidence="13 14">KCTC 13059</strain>
    </source>
</reference>
<evidence type="ECO:0000256" key="5">
    <source>
        <dbReference type="ARBA" id="ARBA00022989"/>
    </source>
</evidence>
<dbReference type="RefSeq" id="WP_120751128.1">
    <property type="nucleotide sequence ID" value="NZ_RBAH01000032.1"/>
</dbReference>
<comment type="caution">
    <text evidence="13">The sequence shown here is derived from an EMBL/GenBank/DDBJ whole genome shotgun (WGS) entry which is preliminary data.</text>
</comment>
<gene>
    <name evidence="13" type="ORF">D7M11_30845</name>
</gene>
<dbReference type="PANTHER" id="PTHR32089:SF112">
    <property type="entry name" value="LYSOZYME-LIKE PROTEIN-RELATED"/>
    <property type="match status" value="1"/>
</dbReference>
<evidence type="ECO:0000256" key="3">
    <source>
        <dbReference type="ARBA" id="ARBA00022500"/>
    </source>
</evidence>
<feature type="domain" description="Methyl-accepting transducer" evidence="11">
    <location>
        <begin position="396"/>
        <end position="632"/>
    </location>
</feature>